<organism evidence="1 2">
    <name type="scientific">Pseudidiomarina indica</name>
    <dbReference type="NCBI Taxonomy" id="1159017"/>
    <lineage>
        <taxon>Bacteria</taxon>
        <taxon>Pseudomonadati</taxon>
        <taxon>Pseudomonadota</taxon>
        <taxon>Gammaproteobacteria</taxon>
        <taxon>Alteromonadales</taxon>
        <taxon>Idiomarinaceae</taxon>
        <taxon>Pseudidiomarina</taxon>
    </lineage>
</organism>
<sequence>MFNRPIESMT</sequence>
<reference evidence="2" key="1">
    <citation type="submission" date="2016-10" db="EMBL/GenBank/DDBJ databases">
        <authorList>
            <person name="Varghese N."/>
            <person name="Submissions S."/>
        </authorList>
    </citation>
    <scope>NUCLEOTIDE SEQUENCE [LARGE SCALE GENOMIC DNA]</scope>
    <source>
        <strain evidence="2">CGMCC 1.10824</strain>
    </source>
</reference>
<gene>
    <name evidence="1" type="ORF">SAMN02927930_01476</name>
</gene>
<evidence type="ECO:0000313" key="2">
    <source>
        <dbReference type="Proteomes" id="UP000199626"/>
    </source>
</evidence>
<name>A0A1G6CZU4_9GAMM</name>
<proteinExistence type="predicted"/>
<evidence type="ECO:0000313" key="1">
    <source>
        <dbReference type="EMBL" id="SDB38175.1"/>
    </source>
</evidence>
<accession>A0A1G6CZU4</accession>
<dbReference type="Proteomes" id="UP000199626">
    <property type="component" value="Unassembled WGS sequence"/>
</dbReference>
<protein>
    <submittedName>
        <fullName evidence="1">Uncharacterized protein</fullName>
    </submittedName>
</protein>
<dbReference type="EMBL" id="FMXN01000007">
    <property type="protein sequence ID" value="SDB38175.1"/>
    <property type="molecule type" value="Genomic_DNA"/>
</dbReference>
<keyword evidence="2" id="KW-1185">Reference proteome</keyword>